<gene>
    <name evidence="1" type="ORF">CB5_LOCUS28049</name>
</gene>
<dbReference type="AlphaFoldDB" id="A0A6V7QPA9"/>
<dbReference type="EMBL" id="LR862137">
    <property type="protein sequence ID" value="CAD1844838.1"/>
    <property type="molecule type" value="Genomic_DNA"/>
</dbReference>
<evidence type="ECO:0000313" key="1">
    <source>
        <dbReference type="EMBL" id="CAD1844838.1"/>
    </source>
</evidence>
<reference evidence="1" key="1">
    <citation type="submission" date="2020-07" db="EMBL/GenBank/DDBJ databases">
        <authorList>
            <person name="Lin J."/>
        </authorList>
    </citation>
    <scope>NUCLEOTIDE SEQUENCE</scope>
</reference>
<sequence>MGVSQGAVPVVGAVHEDHAGATRSEHDIALVGAPTAAALAQHDLAADVDPVQCAIQTLRRRVRAPPMAPAKTRGSIGCPKSRGWFSVSPSNSIPLPSFTVDVICRSMVLAATVSIHGASFESFFGSGPELPPEQLTKTPFWMAP</sequence>
<proteinExistence type="predicted"/>
<name>A0A6V7QPA9_ANACO</name>
<organism evidence="1">
    <name type="scientific">Ananas comosus var. bracteatus</name>
    <name type="common">red pineapple</name>
    <dbReference type="NCBI Taxonomy" id="296719"/>
    <lineage>
        <taxon>Eukaryota</taxon>
        <taxon>Viridiplantae</taxon>
        <taxon>Streptophyta</taxon>
        <taxon>Embryophyta</taxon>
        <taxon>Tracheophyta</taxon>
        <taxon>Spermatophyta</taxon>
        <taxon>Magnoliopsida</taxon>
        <taxon>Liliopsida</taxon>
        <taxon>Poales</taxon>
        <taxon>Bromeliaceae</taxon>
        <taxon>Bromelioideae</taxon>
        <taxon>Ananas</taxon>
    </lineage>
</organism>
<accession>A0A6V7QPA9</accession>
<protein>
    <submittedName>
        <fullName evidence="1">Uncharacterized protein</fullName>
    </submittedName>
</protein>